<evidence type="ECO:0000313" key="1">
    <source>
        <dbReference type="EMBL" id="KAK9021214.1"/>
    </source>
</evidence>
<name>A0ABR2S8E1_9ROSI</name>
<evidence type="ECO:0000313" key="2">
    <source>
        <dbReference type="Proteomes" id="UP001396334"/>
    </source>
</evidence>
<organism evidence="1 2">
    <name type="scientific">Hibiscus sabdariffa</name>
    <name type="common">roselle</name>
    <dbReference type="NCBI Taxonomy" id="183260"/>
    <lineage>
        <taxon>Eukaryota</taxon>
        <taxon>Viridiplantae</taxon>
        <taxon>Streptophyta</taxon>
        <taxon>Embryophyta</taxon>
        <taxon>Tracheophyta</taxon>
        <taxon>Spermatophyta</taxon>
        <taxon>Magnoliopsida</taxon>
        <taxon>eudicotyledons</taxon>
        <taxon>Gunneridae</taxon>
        <taxon>Pentapetalae</taxon>
        <taxon>rosids</taxon>
        <taxon>malvids</taxon>
        <taxon>Malvales</taxon>
        <taxon>Malvaceae</taxon>
        <taxon>Malvoideae</taxon>
        <taxon>Hibiscus</taxon>
    </lineage>
</organism>
<proteinExistence type="predicted"/>
<comment type="caution">
    <text evidence="1">The sequence shown here is derived from an EMBL/GenBank/DDBJ whole genome shotgun (WGS) entry which is preliminary data.</text>
</comment>
<accession>A0ABR2S8E1</accession>
<keyword evidence="2" id="KW-1185">Reference proteome</keyword>
<protein>
    <submittedName>
        <fullName evidence="1">Uncharacterized protein</fullName>
    </submittedName>
</protein>
<reference evidence="1 2" key="1">
    <citation type="journal article" date="2024" name="G3 (Bethesda)">
        <title>Genome assembly of Hibiscus sabdariffa L. provides insights into metabolisms of medicinal natural products.</title>
        <authorList>
            <person name="Kim T."/>
        </authorList>
    </citation>
    <scope>NUCLEOTIDE SEQUENCE [LARGE SCALE GENOMIC DNA]</scope>
    <source>
        <strain evidence="1">TK-2024</strain>
        <tissue evidence="1">Old leaves</tissue>
    </source>
</reference>
<sequence length="156" mass="17771">MVDVLTDLMMCFACESGSSGREWVINCLLQTLNVPGCINIISFSVWLSLPNAEPQQAHMRISYVFYVFFCLKRTRKLSDHGSCNLTQRFIPSVFSVLISMFFRHIVPKVNARSNTDKKRMDNINNGSLAWNSQLFCYGPVGKLKHACMHAFILDIL</sequence>
<dbReference type="EMBL" id="JBBPBN010000016">
    <property type="protein sequence ID" value="KAK9021214.1"/>
    <property type="molecule type" value="Genomic_DNA"/>
</dbReference>
<gene>
    <name evidence="1" type="ORF">V6N11_011213</name>
</gene>
<dbReference type="Proteomes" id="UP001396334">
    <property type="component" value="Unassembled WGS sequence"/>
</dbReference>